<dbReference type="AlphaFoldDB" id="A0A934JXY5"/>
<name>A0A934JXY5_9BACT</name>
<dbReference type="GO" id="GO:0005524">
    <property type="term" value="F:ATP binding"/>
    <property type="evidence" value="ECO:0007669"/>
    <property type="project" value="UniProtKB-KW"/>
</dbReference>
<comment type="caution">
    <text evidence="1">The sequence shown here is derived from an EMBL/GenBank/DDBJ whole genome shotgun (WGS) entry which is preliminary data.</text>
</comment>
<keyword evidence="1" id="KW-0547">Nucleotide-binding</keyword>
<sequence>DALATLLTARGAEVIRVETDTLRVTGVTTDAVGDLARAHGFTVQELSAQQVSLEQAYMELTKDSVDYRQAEDASVAAAYGGRP</sequence>
<proteinExistence type="predicted"/>
<dbReference type="Proteomes" id="UP000606991">
    <property type="component" value="Unassembled WGS sequence"/>
</dbReference>
<organism evidence="1 2">
    <name type="scientific">Candidatus Aeolococcus gillhamiae</name>
    <dbReference type="NCBI Taxonomy" id="3127015"/>
    <lineage>
        <taxon>Bacteria</taxon>
        <taxon>Bacillati</taxon>
        <taxon>Candidatus Dormiibacterota</taxon>
        <taxon>Candidatus Dormibacteria</taxon>
        <taxon>Candidatus Aeolococcales</taxon>
        <taxon>Candidatus Aeolococcaceae</taxon>
        <taxon>Candidatus Aeolococcus</taxon>
    </lineage>
</organism>
<evidence type="ECO:0000313" key="2">
    <source>
        <dbReference type="Proteomes" id="UP000606991"/>
    </source>
</evidence>
<reference evidence="1 2" key="1">
    <citation type="submission" date="2020-10" db="EMBL/GenBank/DDBJ databases">
        <title>Ca. Dormibacterota MAGs.</title>
        <authorList>
            <person name="Montgomery K."/>
        </authorList>
    </citation>
    <scope>NUCLEOTIDE SEQUENCE [LARGE SCALE GENOMIC DNA]</scope>
    <source>
        <strain evidence="1">SC8812_S17_18</strain>
    </source>
</reference>
<protein>
    <submittedName>
        <fullName evidence="1">ABC transporter ATP-binding protein</fullName>
    </submittedName>
</protein>
<evidence type="ECO:0000313" key="1">
    <source>
        <dbReference type="EMBL" id="MBJ7595349.1"/>
    </source>
</evidence>
<gene>
    <name evidence="1" type="ORF">JF886_10900</name>
</gene>
<dbReference type="EMBL" id="JAEKNS010000113">
    <property type="protein sequence ID" value="MBJ7595349.1"/>
    <property type="molecule type" value="Genomic_DNA"/>
</dbReference>
<keyword evidence="1" id="KW-0067">ATP-binding</keyword>
<accession>A0A934JXY5</accession>
<feature type="non-terminal residue" evidence="1">
    <location>
        <position position="1"/>
    </location>
</feature>